<organism evidence="1 2">
    <name type="scientific">Mycoplana azooxidifex</name>
    <dbReference type="NCBI Taxonomy" id="1636188"/>
    <lineage>
        <taxon>Bacteria</taxon>
        <taxon>Pseudomonadati</taxon>
        <taxon>Pseudomonadota</taxon>
        <taxon>Alphaproteobacteria</taxon>
        <taxon>Hyphomicrobiales</taxon>
        <taxon>Rhizobiaceae</taxon>
        <taxon>Mycoplana</taxon>
    </lineage>
</organism>
<name>A0A7W6D4W1_9HYPH</name>
<evidence type="ECO:0000313" key="1">
    <source>
        <dbReference type="EMBL" id="MBB3976117.1"/>
    </source>
</evidence>
<keyword evidence="2" id="KW-1185">Reference proteome</keyword>
<protein>
    <submittedName>
        <fullName evidence="1">Uncharacterized protein (DUF2267 family)</fullName>
    </submittedName>
</protein>
<dbReference type="RefSeq" id="WP_183800728.1">
    <property type="nucleotide sequence ID" value="NZ_JACIEE010000002.1"/>
</dbReference>
<comment type="caution">
    <text evidence="1">The sequence shown here is derived from an EMBL/GenBank/DDBJ whole genome shotgun (WGS) entry which is preliminary data.</text>
</comment>
<sequence>MATSNRDIVILDAPEKAGPATRPGFIAQKFVCSSACAAGMRRNHRLDDAVKSVFALIARP</sequence>
<dbReference type="Proteomes" id="UP000574761">
    <property type="component" value="Unassembled WGS sequence"/>
</dbReference>
<gene>
    <name evidence="1" type="ORF">GGQ64_001304</name>
</gene>
<accession>A0A7W6D4W1</accession>
<reference evidence="1 2" key="1">
    <citation type="submission" date="2020-08" db="EMBL/GenBank/DDBJ databases">
        <title>Genomic Encyclopedia of Type Strains, Phase IV (KMG-IV): sequencing the most valuable type-strain genomes for metagenomic binning, comparative biology and taxonomic classification.</title>
        <authorList>
            <person name="Goeker M."/>
        </authorList>
    </citation>
    <scope>NUCLEOTIDE SEQUENCE [LARGE SCALE GENOMIC DNA]</scope>
    <source>
        <strain evidence="1 2">DSM 100211</strain>
    </source>
</reference>
<dbReference type="AlphaFoldDB" id="A0A7W6D4W1"/>
<evidence type="ECO:0000313" key="2">
    <source>
        <dbReference type="Proteomes" id="UP000574761"/>
    </source>
</evidence>
<proteinExistence type="predicted"/>
<dbReference type="EMBL" id="JACIEE010000002">
    <property type="protein sequence ID" value="MBB3976117.1"/>
    <property type="molecule type" value="Genomic_DNA"/>
</dbReference>